<dbReference type="EMBL" id="CAXAMM010019358">
    <property type="protein sequence ID" value="CAK9045555.1"/>
    <property type="molecule type" value="Genomic_DNA"/>
</dbReference>
<dbReference type="PANTHER" id="PTHR43179">
    <property type="entry name" value="RHAMNOSYLTRANSFERASE WBBL"/>
    <property type="match status" value="1"/>
</dbReference>
<name>A0ABP0M238_9DINO</name>
<dbReference type="Gene3D" id="3.90.550.10">
    <property type="entry name" value="Spore Coat Polysaccharide Biosynthesis Protein SpsA, Chain A"/>
    <property type="match status" value="1"/>
</dbReference>
<evidence type="ECO:0000256" key="1">
    <source>
        <dbReference type="ARBA" id="ARBA00006739"/>
    </source>
</evidence>
<reference evidence="4 5" key="1">
    <citation type="submission" date="2024-02" db="EMBL/GenBank/DDBJ databases">
        <authorList>
            <person name="Chen Y."/>
            <person name="Shah S."/>
            <person name="Dougan E. K."/>
            <person name="Thang M."/>
            <person name="Chan C."/>
        </authorList>
    </citation>
    <scope>NUCLEOTIDE SEQUENCE [LARGE SCALE GENOMIC DNA]</scope>
</reference>
<proteinExistence type="inferred from homology"/>
<keyword evidence="2" id="KW-0328">Glycosyltransferase</keyword>
<comment type="caution">
    <text evidence="4">The sequence shown here is derived from an EMBL/GenBank/DDBJ whole genome shotgun (WGS) entry which is preliminary data.</text>
</comment>
<dbReference type="InterPro" id="IPR029044">
    <property type="entry name" value="Nucleotide-diphossugar_trans"/>
</dbReference>
<evidence type="ECO:0000256" key="2">
    <source>
        <dbReference type="ARBA" id="ARBA00022676"/>
    </source>
</evidence>
<sequence>MVPNEPKLSIVIPVLGTVDDLERSLISVLECRDELTEVLLVFNRPYDDPYALEDEVRFVHAPPKSGWADCVNLAVAECRAPVIHLLACGTIVEAGWADAALAHFNDPQVGSVTPLVVEADDTNIIRAVGVAYDAGGRRRVLARGEPVSDLDISSVQTVGPTFVAGFYRHDLFVDGQGFSPRVGDLLADVDFGLRLQRAGYKSVFEPEAWVMCEGNASPVVGSWSSGRHAERLFRRHAVQNGWLRSLTRHVLVVGAELWPRLALATSVARLLGRASTWVSVEPAVVELHGPETCEGPATLRFERDEEDSVDGHMPHRRSA</sequence>
<protein>
    <submittedName>
        <fullName evidence="4">Uncharacterized 55.3 kDa protein in thcA 5'region (ORF1)</fullName>
    </submittedName>
</protein>
<evidence type="ECO:0000313" key="4">
    <source>
        <dbReference type="EMBL" id="CAK9045555.1"/>
    </source>
</evidence>
<evidence type="ECO:0000313" key="5">
    <source>
        <dbReference type="Proteomes" id="UP001642464"/>
    </source>
</evidence>
<evidence type="ECO:0000256" key="3">
    <source>
        <dbReference type="ARBA" id="ARBA00022679"/>
    </source>
</evidence>
<keyword evidence="5" id="KW-1185">Reference proteome</keyword>
<dbReference type="Proteomes" id="UP001642464">
    <property type="component" value="Unassembled WGS sequence"/>
</dbReference>
<gene>
    <name evidence="4" type="ORF">SCF082_LOCUS25737</name>
</gene>
<accession>A0ABP0M238</accession>
<dbReference type="SUPFAM" id="SSF53448">
    <property type="entry name" value="Nucleotide-diphospho-sugar transferases"/>
    <property type="match status" value="1"/>
</dbReference>
<organism evidence="4 5">
    <name type="scientific">Durusdinium trenchii</name>
    <dbReference type="NCBI Taxonomy" id="1381693"/>
    <lineage>
        <taxon>Eukaryota</taxon>
        <taxon>Sar</taxon>
        <taxon>Alveolata</taxon>
        <taxon>Dinophyceae</taxon>
        <taxon>Suessiales</taxon>
        <taxon>Symbiodiniaceae</taxon>
        <taxon>Durusdinium</taxon>
    </lineage>
</organism>
<dbReference type="PANTHER" id="PTHR43179:SF12">
    <property type="entry name" value="GALACTOFURANOSYLTRANSFERASE GLFT2"/>
    <property type="match status" value="1"/>
</dbReference>
<keyword evidence="3" id="KW-0808">Transferase</keyword>
<comment type="similarity">
    <text evidence="1">Belongs to the glycosyltransferase 2 family.</text>
</comment>